<evidence type="ECO:0000256" key="1">
    <source>
        <dbReference type="ARBA" id="ARBA00006149"/>
    </source>
</evidence>
<dbReference type="EMBL" id="JAEPCR010000011">
    <property type="protein sequence ID" value="MCG7977254.1"/>
    <property type="molecule type" value="Genomic_DNA"/>
</dbReference>
<gene>
    <name evidence="6" type="ORF">JAY77_03770</name>
</gene>
<organism evidence="6 7">
    <name type="scientific">Candidatus Thiodiazotropha taylori</name>
    <dbReference type="NCBI Taxonomy" id="2792791"/>
    <lineage>
        <taxon>Bacteria</taxon>
        <taxon>Pseudomonadati</taxon>
        <taxon>Pseudomonadota</taxon>
        <taxon>Gammaproteobacteria</taxon>
        <taxon>Chromatiales</taxon>
        <taxon>Sedimenticolaceae</taxon>
        <taxon>Candidatus Thiodiazotropha</taxon>
    </lineage>
</organism>
<evidence type="ECO:0000256" key="2">
    <source>
        <dbReference type="ARBA" id="ARBA00022603"/>
    </source>
</evidence>
<comment type="similarity">
    <text evidence="1">Belongs to the eukaryotic/archaeal PrmC-related family.</text>
</comment>
<proteinExistence type="inferred from homology"/>
<keyword evidence="4" id="KW-0949">S-adenosyl-L-methionine</keyword>
<dbReference type="CDD" id="cd02440">
    <property type="entry name" value="AdoMet_MTases"/>
    <property type="match status" value="1"/>
</dbReference>
<dbReference type="PANTHER" id="PTHR45875:SF1">
    <property type="entry name" value="METHYLTRANSFERASE N6AMT1"/>
    <property type="match status" value="1"/>
</dbReference>
<evidence type="ECO:0000313" key="7">
    <source>
        <dbReference type="Proteomes" id="UP000886674"/>
    </source>
</evidence>
<dbReference type="GO" id="GO:0032259">
    <property type="term" value="P:methylation"/>
    <property type="evidence" value="ECO:0007669"/>
    <property type="project" value="UniProtKB-KW"/>
</dbReference>
<dbReference type="InterPro" id="IPR007848">
    <property type="entry name" value="Small_mtfrase_dom"/>
</dbReference>
<dbReference type="GO" id="GO:0035657">
    <property type="term" value="C:eRF1 methyltransferase complex"/>
    <property type="evidence" value="ECO:0007669"/>
    <property type="project" value="TreeGrafter"/>
</dbReference>
<dbReference type="PROSITE" id="PS00092">
    <property type="entry name" value="N6_MTASE"/>
    <property type="match status" value="1"/>
</dbReference>
<dbReference type="GO" id="GO:0008757">
    <property type="term" value="F:S-adenosylmethionine-dependent methyltransferase activity"/>
    <property type="evidence" value="ECO:0007669"/>
    <property type="project" value="TreeGrafter"/>
</dbReference>
<comment type="caution">
    <text evidence="6">The sequence shown here is derived from an EMBL/GenBank/DDBJ whole genome shotgun (WGS) entry which is preliminary data.</text>
</comment>
<dbReference type="GO" id="GO:0003676">
    <property type="term" value="F:nucleic acid binding"/>
    <property type="evidence" value="ECO:0007669"/>
    <property type="project" value="InterPro"/>
</dbReference>
<name>A0A9E4NH80_9GAMM</name>
<dbReference type="SUPFAM" id="SSF53335">
    <property type="entry name" value="S-adenosyl-L-methionine-dependent methyltransferases"/>
    <property type="match status" value="1"/>
</dbReference>
<dbReference type="GO" id="GO:0008276">
    <property type="term" value="F:protein methyltransferase activity"/>
    <property type="evidence" value="ECO:0007669"/>
    <property type="project" value="TreeGrafter"/>
</dbReference>
<dbReference type="Proteomes" id="UP000886674">
    <property type="component" value="Unassembled WGS sequence"/>
</dbReference>
<sequence>MTIDLRIKDPSNALLAHSKDVLNKALTGDLNDWQALLAENSEIDGLSLIYSHHDNNLMQITLDERGRPSLSWLIRHSRSSTSYRRGAHSNTDLVLSELWRNLQRKITILLEARSRDLPDEGYALYFTEELSWCIVFSYKFSGNAAIARVVHYTKSPQSVYDIFALPLMSDEHTRTVIKNVVRSKSKVIIHRCVLIEVDRYFEDSVFGPTIDTLYLNEFVSRLFSKLLNIIEHKHVTAAMEIGCGNGLLTAGLASKCSNLKRLVAIDTEVQAIHCTTRNVQNVLKKNNGISFYGVVGEFTGDLLSNKFDIVLSNPPYLPYRDNVIEGDENSQRIAIKGTELIEEMVKNSPFYLSPDGALIIVYSDLAEQELKDSIPKGMIFTSANDYMGYRVLFDLEDVMDNPKWLSFLISRGLEHDSSSSVYHHRLKIGIITHEKSANLREKSISQAMIDL</sequence>
<evidence type="ECO:0000256" key="4">
    <source>
        <dbReference type="ARBA" id="ARBA00022691"/>
    </source>
</evidence>
<reference evidence="6" key="1">
    <citation type="journal article" date="2021" name="Proc. Natl. Acad. Sci. U.S.A.">
        <title>Global biogeography of chemosynthetic symbionts reveals both localized and globally distributed symbiont groups. .</title>
        <authorList>
            <person name="Osvatic J.T."/>
            <person name="Wilkins L.G.E."/>
            <person name="Leibrecht L."/>
            <person name="Leray M."/>
            <person name="Zauner S."/>
            <person name="Polzin J."/>
            <person name="Camacho Y."/>
            <person name="Gros O."/>
            <person name="van Gils J.A."/>
            <person name="Eisen J.A."/>
            <person name="Petersen J.M."/>
            <person name="Yuen B."/>
        </authorList>
    </citation>
    <scope>NUCLEOTIDE SEQUENCE</scope>
    <source>
        <strain evidence="6">MAGclacostrist055</strain>
    </source>
</reference>
<dbReference type="InterPro" id="IPR029063">
    <property type="entry name" value="SAM-dependent_MTases_sf"/>
</dbReference>
<dbReference type="InterPro" id="IPR052190">
    <property type="entry name" value="Euk-Arch_PrmC-MTase"/>
</dbReference>
<dbReference type="AlphaFoldDB" id="A0A9E4NH80"/>
<evidence type="ECO:0000313" key="6">
    <source>
        <dbReference type="EMBL" id="MCG7977254.1"/>
    </source>
</evidence>
<protein>
    <submittedName>
        <fullName evidence="6">Methyltransferase</fullName>
    </submittedName>
</protein>
<accession>A0A9E4NH80</accession>
<dbReference type="Pfam" id="PF05175">
    <property type="entry name" value="MTS"/>
    <property type="match status" value="1"/>
</dbReference>
<evidence type="ECO:0000256" key="3">
    <source>
        <dbReference type="ARBA" id="ARBA00022679"/>
    </source>
</evidence>
<dbReference type="GO" id="GO:0008170">
    <property type="term" value="F:N-methyltransferase activity"/>
    <property type="evidence" value="ECO:0007669"/>
    <property type="project" value="UniProtKB-ARBA"/>
</dbReference>
<dbReference type="InterPro" id="IPR002052">
    <property type="entry name" value="DNA_methylase_N6_adenine_CS"/>
</dbReference>
<keyword evidence="2 6" id="KW-0489">Methyltransferase</keyword>
<dbReference type="PANTHER" id="PTHR45875">
    <property type="entry name" value="METHYLTRANSFERASE N6AMT1"/>
    <property type="match status" value="1"/>
</dbReference>
<keyword evidence="3" id="KW-0808">Transferase</keyword>
<feature type="domain" description="Methyltransferase small" evidence="5">
    <location>
        <begin position="226"/>
        <end position="364"/>
    </location>
</feature>
<dbReference type="Gene3D" id="3.40.50.150">
    <property type="entry name" value="Vaccinia Virus protein VP39"/>
    <property type="match status" value="1"/>
</dbReference>
<evidence type="ECO:0000259" key="5">
    <source>
        <dbReference type="Pfam" id="PF05175"/>
    </source>
</evidence>